<keyword evidence="5" id="KW-1015">Disulfide bond</keyword>
<keyword evidence="9" id="KW-1185">Reference proteome</keyword>
<proteinExistence type="predicted"/>
<dbReference type="InterPro" id="IPR013151">
    <property type="entry name" value="Immunoglobulin_dom"/>
</dbReference>
<dbReference type="GO" id="GO:0016020">
    <property type="term" value="C:membrane"/>
    <property type="evidence" value="ECO:0007669"/>
    <property type="project" value="UniProtKB-SubCell"/>
</dbReference>
<dbReference type="InterPro" id="IPR003598">
    <property type="entry name" value="Ig_sub2"/>
</dbReference>
<feature type="domain" description="Ig-like" evidence="7">
    <location>
        <begin position="163"/>
        <end position="265"/>
    </location>
</feature>
<feature type="transmembrane region" description="Helical" evidence="6">
    <location>
        <begin position="565"/>
        <end position="587"/>
    </location>
</feature>
<dbReference type="InterPro" id="IPR013783">
    <property type="entry name" value="Ig-like_fold"/>
</dbReference>
<dbReference type="GeneID" id="111251205"/>
<dbReference type="Proteomes" id="UP000594260">
    <property type="component" value="Unplaced"/>
</dbReference>
<protein>
    <recommendedName>
        <fullName evidence="7">Ig-like domain-containing protein</fullName>
    </recommendedName>
</protein>
<dbReference type="InterPro" id="IPR007110">
    <property type="entry name" value="Ig-like_dom"/>
</dbReference>
<evidence type="ECO:0000313" key="8">
    <source>
        <dbReference type="EnsemblMetazoa" id="XP_022663310"/>
    </source>
</evidence>
<dbReference type="PANTHER" id="PTHR23278">
    <property type="entry name" value="SIDESTEP PROTEIN"/>
    <property type="match status" value="1"/>
</dbReference>
<organism evidence="8 9">
    <name type="scientific">Varroa destructor</name>
    <name type="common">Honeybee mite</name>
    <dbReference type="NCBI Taxonomy" id="109461"/>
    <lineage>
        <taxon>Eukaryota</taxon>
        <taxon>Metazoa</taxon>
        <taxon>Ecdysozoa</taxon>
        <taxon>Arthropoda</taxon>
        <taxon>Chelicerata</taxon>
        <taxon>Arachnida</taxon>
        <taxon>Acari</taxon>
        <taxon>Parasitiformes</taxon>
        <taxon>Mesostigmata</taxon>
        <taxon>Gamasina</taxon>
        <taxon>Dermanyssoidea</taxon>
        <taxon>Varroidae</taxon>
        <taxon>Varroa</taxon>
    </lineage>
</organism>
<evidence type="ECO:0000256" key="6">
    <source>
        <dbReference type="SAM" id="Phobius"/>
    </source>
</evidence>
<dbReference type="PANTHER" id="PTHR23278:SF19">
    <property type="entry name" value="OBSCURIN"/>
    <property type="match status" value="1"/>
</dbReference>
<reference evidence="8" key="1">
    <citation type="submission" date="2021-01" db="UniProtKB">
        <authorList>
            <consortium name="EnsemblMetazoa"/>
        </authorList>
    </citation>
    <scope>IDENTIFICATION</scope>
</reference>
<dbReference type="PROSITE" id="PS50835">
    <property type="entry name" value="IG_LIKE"/>
    <property type="match status" value="5"/>
</dbReference>
<dbReference type="Pfam" id="PF07686">
    <property type="entry name" value="V-set"/>
    <property type="match status" value="1"/>
</dbReference>
<dbReference type="AlphaFoldDB" id="A0A7M7KMV8"/>
<dbReference type="Pfam" id="PF00047">
    <property type="entry name" value="ig"/>
    <property type="match status" value="1"/>
</dbReference>
<evidence type="ECO:0000313" key="9">
    <source>
        <dbReference type="Proteomes" id="UP000594260"/>
    </source>
</evidence>
<evidence type="ECO:0000259" key="7">
    <source>
        <dbReference type="PROSITE" id="PS50835"/>
    </source>
</evidence>
<evidence type="ECO:0000256" key="5">
    <source>
        <dbReference type="ARBA" id="ARBA00023157"/>
    </source>
</evidence>
<sequence>MSGLGHFKTEWLTNNKYRRIVGFAPSGVILHGSVGTPGSTAITRIVVEEGHQTDLPCVTDQPSFNKTGNVLKVWWFHQRPGRSFAVNPFYTIDLTSSNQVLRWASEKWTSRAYFSLLSYPYSLKLIRLEHSDAGAYICQVHFKDGSIRNGTVQLQVVVPPLPPHIYTETGEEVQTSLGPLNETSKLVLVCKVKGGKPAPSVTWKRGGTGEIEGNVRTSRIGDTTASILTLHPLQREHHLAEFICESANDEITYHTTQLRLELNLSPLLVQIRRSDAALSSGYHAEIICEVWGSVPPAKVSWWKNGINLEQDFEHTSMDGNLTTSVVRFQPRAEDNGQSLVCRAENPRMSVLGVREDQWDLNVHYRPVVRVQLDAPGQGSITEGSDISILCLVDANPAPFGPLIWKHNEHKLSATLGSGVSARRNRLHIRNVSHGHAGNYTCEAANGQGSGVSPALFLRIKHVPLCRPHQRIVYHARVGETIRVKCSVTSHPSSVSFRWKVNSTTTEGRVDRFTWDGTTSEAEFTPRDSGDFGTLLCWARNQLGDQREPCSFVIVDLGSPWLADEVTIAATLCLALLFVMLISFAVVLRNRRRDHDYMQEACDSGHGGVIVLKSNGCNNNQFNDPAFLT</sequence>
<comment type="subcellular location">
    <subcellularLocation>
        <location evidence="1">Membrane</location>
        <topology evidence="1">Single-pass membrane protein</topology>
    </subcellularLocation>
</comment>
<dbReference type="InterPro" id="IPR036179">
    <property type="entry name" value="Ig-like_dom_sf"/>
</dbReference>
<dbReference type="Pfam" id="PF08205">
    <property type="entry name" value="C2-set_2"/>
    <property type="match status" value="1"/>
</dbReference>
<evidence type="ECO:0000256" key="3">
    <source>
        <dbReference type="ARBA" id="ARBA00022989"/>
    </source>
</evidence>
<dbReference type="InterPro" id="IPR003599">
    <property type="entry name" value="Ig_sub"/>
</dbReference>
<keyword evidence="4 6" id="KW-0472">Membrane</keyword>
<dbReference type="InterPro" id="IPR013106">
    <property type="entry name" value="Ig_V-set"/>
</dbReference>
<dbReference type="SMART" id="SM00409">
    <property type="entry name" value="IG"/>
    <property type="match status" value="5"/>
</dbReference>
<dbReference type="OMA" id="LKHAPVC"/>
<name>A0A7M7KMV8_VARDE</name>
<feature type="domain" description="Ig-like" evidence="7">
    <location>
        <begin position="266"/>
        <end position="361"/>
    </location>
</feature>
<feature type="domain" description="Ig-like" evidence="7">
    <location>
        <begin position="37"/>
        <end position="153"/>
    </location>
</feature>
<keyword evidence="2 6" id="KW-0812">Transmembrane</keyword>
<dbReference type="RefSeq" id="XP_022663310.1">
    <property type="nucleotide sequence ID" value="XM_022807575.1"/>
</dbReference>
<feature type="domain" description="Ig-like" evidence="7">
    <location>
        <begin position="467"/>
        <end position="552"/>
    </location>
</feature>
<evidence type="ECO:0000256" key="2">
    <source>
        <dbReference type="ARBA" id="ARBA00022692"/>
    </source>
</evidence>
<dbReference type="Pfam" id="PF13927">
    <property type="entry name" value="Ig_3"/>
    <property type="match status" value="1"/>
</dbReference>
<evidence type="ECO:0000256" key="4">
    <source>
        <dbReference type="ARBA" id="ARBA00023136"/>
    </source>
</evidence>
<evidence type="ECO:0000256" key="1">
    <source>
        <dbReference type="ARBA" id="ARBA00004167"/>
    </source>
</evidence>
<dbReference type="EnsemblMetazoa" id="XM_022807575">
    <property type="protein sequence ID" value="XP_022663310"/>
    <property type="gene ID" value="LOC111251205"/>
</dbReference>
<feature type="domain" description="Ig-like" evidence="7">
    <location>
        <begin position="366"/>
        <end position="452"/>
    </location>
</feature>
<dbReference type="InterPro" id="IPR013162">
    <property type="entry name" value="CD80_C2-set"/>
</dbReference>
<keyword evidence="3 6" id="KW-1133">Transmembrane helix</keyword>
<dbReference type="Gene3D" id="2.60.40.10">
    <property type="entry name" value="Immunoglobulins"/>
    <property type="match status" value="5"/>
</dbReference>
<dbReference type="KEGG" id="vde:111251205"/>
<dbReference type="SUPFAM" id="SSF48726">
    <property type="entry name" value="Immunoglobulin"/>
    <property type="match status" value="5"/>
</dbReference>
<dbReference type="SMART" id="SM00408">
    <property type="entry name" value="IGc2"/>
    <property type="match status" value="2"/>
</dbReference>
<dbReference type="OrthoDB" id="6366117at2759"/>
<accession>A0A7M7KMV8</accession>
<dbReference type="InParanoid" id="A0A7M7KMV8"/>